<reference evidence="1" key="1">
    <citation type="submission" date="2020-07" db="EMBL/GenBank/DDBJ databases">
        <title>Vallitalea pronyensis genome.</title>
        <authorList>
            <person name="Postec A."/>
        </authorList>
    </citation>
    <scope>NUCLEOTIDE SEQUENCE</scope>
    <source>
        <strain evidence="1">FatNI3</strain>
    </source>
</reference>
<protein>
    <submittedName>
        <fullName evidence="1">GAF domain-containing protein</fullName>
    </submittedName>
</protein>
<dbReference type="RefSeq" id="WP_212695768.1">
    <property type="nucleotide sequence ID" value="NZ_CP058649.1"/>
</dbReference>
<evidence type="ECO:0000313" key="2">
    <source>
        <dbReference type="Proteomes" id="UP000683246"/>
    </source>
</evidence>
<sequence length="642" mass="74296">MAYEKMLDKILEQHKQNEDISKKVYRYTGLVHAIEFFSQKFNLGHVEDYIYAFTNELLLPDQIALFVKKGAKYKLKHVHGYEQSDCIFYDDKSYDELIYYHSGLLTNEKIEDYFPKEVLENYPALIAIPLIMDRDLYGIIFLNRLQDTFADDDFIIANALMNLYAAALTNHKNYDDLLDMSKQLNEKLFNLFAINHSSKALLSQLDLSTLYELSISAFSELTQSSFTTFFLYDELTESYRLMSLKDVYNSKLIMFINLYPTRPIDDIQVGTLTDMNDLDQRQAFFKLFKKANEKLQDIKAQYIVSIKKDQRLIGFVTLGPKTNNNPYEKSIFELIESLASSTYIAISNARNFHQIMKQKEVMNNKLNRIVQLNVLMKHINGAKSSDQLLELTLSTMSVLFGVTSGFIALYHQEENTLTIQESIHINGDLKTIPMVQDFEPLKKGENIIYNSEADVERIFPSHVVEAFEGNYSGAIMVPIFVEDNELKLLGVIGILAIRDKILGDEENITTLEFIASHIASVLYQFYTLQQVIDQYKPDYQVLLLQDLKKGIVEAKEFKMAFKVVHICLSQTYQFQRVSLDELGALYKRIYPVDNANIFVFACDQHPIQNISHVLGDDVIYRQYELGRDFNTVDEFLQHFNEA</sequence>
<keyword evidence="2" id="KW-1185">Reference proteome</keyword>
<dbReference type="Gene3D" id="3.30.450.40">
    <property type="match status" value="2"/>
</dbReference>
<dbReference type="Proteomes" id="UP000683246">
    <property type="component" value="Chromosome"/>
</dbReference>
<name>A0A8J8MP76_9FIRM</name>
<evidence type="ECO:0000313" key="1">
    <source>
        <dbReference type="EMBL" id="QUI25069.1"/>
    </source>
</evidence>
<dbReference type="EMBL" id="CP058649">
    <property type="protein sequence ID" value="QUI25069.1"/>
    <property type="molecule type" value="Genomic_DNA"/>
</dbReference>
<dbReference type="InterPro" id="IPR029016">
    <property type="entry name" value="GAF-like_dom_sf"/>
</dbReference>
<organism evidence="1 2">
    <name type="scientific">Vallitalea pronyensis</name>
    <dbReference type="NCBI Taxonomy" id="1348613"/>
    <lineage>
        <taxon>Bacteria</taxon>
        <taxon>Bacillati</taxon>
        <taxon>Bacillota</taxon>
        <taxon>Clostridia</taxon>
        <taxon>Lachnospirales</taxon>
        <taxon>Vallitaleaceae</taxon>
        <taxon>Vallitalea</taxon>
    </lineage>
</organism>
<dbReference type="AlphaFoldDB" id="A0A8J8MP76"/>
<accession>A0A8J8MP76</accession>
<proteinExistence type="predicted"/>
<dbReference type="SUPFAM" id="SSF55781">
    <property type="entry name" value="GAF domain-like"/>
    <property type="match status" value="3"/>
</dbReference>
<gene>
    <name evidence="1" type="ORF">HZI73_23460</name>
</gene>
<dbReference type="KEGG" id="vpy:HZI73_23460"/>